<evidence type="ECO:0000256" key="2">
    <source>
        <dbReference type="ARBA" id="ARBA00023002"/>
    </source>
</evidence>
<dbReference type="AlphaFoldDB" id="A0A438MXJ1"/>
<evidence type="ECO:0000313" key="4">
    <source>
        <dbReference type="Proteomes" id="UP000288859"/>
    </source>
</evidence>
<dbReference type="Pfam" id="PF13561">
    <property type="entry name" value="adh_short_C2"/>
    <property type="match status" value="1"/>
</dbReference>
<evidence type="ECO:0000313" key="3">
    <source>
        <dbReference type="EMBL" id="RVX68464.1"/>
    </source>
</evidence>
<dbReference type="Gene3D" id="3.40.50.720">
    <property type="entry name" value="NAD(P)-binding Rossmann-like Domain"/>
    <property type="match status" value="1"/>
</dbReference>
<dbReference type="OrthoDB" id="4113790at2759"/>
<gene>
    <name evidence="3" type="ORF">B0A52_07464</name>
</gene>
<evidence type="ECO:0000256" key="1">
    <source>
        <dbReference type="ARBA" id="ARBA00006484"/>
    </source>
</evidence>
<dbReference type="Proteomes" id="UP000288859">
    <property type="component" value="Unassembled WGS sequence"/>
</dbReference>
<dbReference type="EMBL" id="NAJM01000038">
    <property type="protein sequence ID" value="RVX68464.1"/>
    <property type="molecule type" value="Genomic_DNA"/>
</dbReference>
<sequence length="207" mass="22786">MNSLKYAWQDFKPESVNSLIANTVKEFGRLDYACDVAGILIPGYTTEFSSELWDRLFAVNTKGVWLCQKAELTQMIKQEPLKSDDGLFEARGAIANVASMAALRVYDNMPGYCATKHAVIRFTKTDGLRHAKQKIRVNAVCPGVIKTPMLGEIPDELDTNIDEMTKEMALGRQGLPEEVAECLVWVVSGRTSFVTATTLAPNGGMSC</sequence>
<dbReference type="PRINTS" id="PR00081">
    <property type="entry name" value="GDHRDH"/>
</dbReference>
<proteinExistence type="inferred from homology"/>
<dbReference type="PANTHER" id="PTHR24321">
    <property type="entry name" value="DEHYDROGENASES, SHORT CHAIN"/>
    <property type="match status" value="1"/>
</dbReference>
<name>A0A438MXJ1_EXOME</name>
<comment type="caution">
    <text evidence="3">The sequence shown here is derived from an EMBL/GenBank/DDBJ whole genome shotgun (WGS) entry which is preliminary data.</text>
</comment>
<reference evidence="3 4" key="1">
    <citation type="submission" date="2017-03" db="EMBL/GenBank/DDBJ databases">
        <title>Genomes of endolithic fungi from Antarctica.</title>
        <authorList>
            <person name="Coleine C."/>
            <person name="Masonjones S."/>
            <person name="Stajich J.E."/>
        </authorList>
    </citation>
    <scope>NUCLEOTIDE SEQUENCE [LARGE SCALE GENOMIC DNA]</scope>
    <source>
        <strain evidence="3 4">CCFEE 6314</strain>
    </source>
</reference>
<dbReference type="InterPro" id="IPR002347">
    <property type="entry name" value="SDR_fam"/>
</dbReference>
<dbReference type="GO" id="GO:0016491">
    <property type="term" value="F:oxidoreductase activity"/>
    <property type="evidence" value="ECO:0007669"/>
    <property type="project" value="UniProtKB-KW"/>
</dbReference>
<dbReference type="PANTHER" id="PTHR24321:SF12">
    <property type="entry name" value="SHORT-CHAIN DEHYDROGENASE_REDUCTASE FAMILY, PUTATIVE (AFU_ORTHOLOGUE AFUA_5G14340)-RELATED"/>
    <property type="match status" value="1"/>
</dbReference>
<dbReference type="SUPFAM" id="SSF51735">
    <property type="entry name" value="NAD(P)-binding Rossmann-fold domains"/>
    <property type="match status" value="1"/>
</dbReference>
<accession>A0A438MXJ1</accession>
<dbReference type="PRINTS" id="PR00080">
    <property type="entry name" value="SDRFAMILY"/>
</dbReference>
<protein>
    <submittedName>
        <fullName evidence="3">Uncharacterized protein</fullName>
    </submittedName>
</protein>
<organism evidence="3 4">
    <name type="scientific">Exophiala mesophila</name>
    <name type="common">Black yeast-like fungus</name>
    <dbReference type="NCBI Taxonomy" id="212818"/>
    <lineage>
        <taxon>Eukaryota</taxon>
        <taxon>Fungi</taxon>
        <taxon>Dikarya</taxon>
        <taxon>Ascomycota</taxon>
        <taxon>Pezizomycotina</taxon>
        <taxon>Eurotiomycetes</taxon>
        <taxon>Chaetothyriomycetidae</taxon>
        <taxon>Chaetothyriales</taxon>
        <taxon>Herpotrichiellaceae</taxon>
        <taxon>Exophiala</taxon>
    </lineage>
</organism>
<keyword evidence="2" id="KW-0560">Oxidoreductase</keyword>
<dbReference type="InterPro" id="IPR036291">
    <property type="entry name" value="NAD(P)-bd_dom_sf"/>
</dbReference>
<comment type="similarity">
    <text evidence="1">Belongs to the short-chain dehydrogenases/reductases (SDR) family.</text>
</comment>
<dbReference type="CDD" id="cd05233">
    <property type="entry name" value="SDR_c"/>
    <property type="match status" value="1"/>
</dbReference>